<keyword evidence="3" id="KW-1185">Reference proteome</keyword>
<evidence type="ECO:0000256" key="1">
    <source>
        <dbReference type="SAM" id="Coils"/>
    </source>
</evidence>
<dbReference type="EMBL" id="JAAAML010000001">
    <property type="protein sequence ID" value="MCO6407277.1"/>
    <property type="molecule type" value="Genomic_DNA"/>
</dbReference>
<evidence type="ECO:0000313" key="3">
    <source>
        <dbReference type="Proteomes" id="UP001320715"/>
    </source>
</evidence>
<dbReference type="RefSeq" id="WP_252914668.1">
    <property type="nucleotide sequence ID" value="NZ_JAAAML010000001.1"/>
</dbReference>
<organism evidence="2 3">
    <name type="scientific">Hoeflea alexandrii</name>
    <dbReference type="NCBI Taxonomy" id="288436"/>
    <lineage>
        <taxon>Bacteria</taxon>
        <taxon>Pseudomonadati</taxon>
        <taxon>Pseudomonadota</taxon>
        <taxon>Alphaproteobacteria</taxon>
        <taxon>Hyphomicrobiales</taxon>
        <taxon>Rhizobiaceae</taxon>
        <taxon>Hoeflea</taxon>
    </lineage>
</organism>
<feature type="coiled-coil region" evidence="1">
    <location>
        <begin position="41"/>
        <end position="68"/>
    </location>
</feature>
<accession>A0ABT1CM43</accession>
<name>A0ABT1CM43_9HYPH</name>
<sequence length="199" mass="21428">MLVGAIHTFTKAPLSERTAPAYEQPDENTSGALDRLGNLTEAAAHSRKAFAEERLKQLREQMNKLMLFDMAPAVQAGRSAQFARELKAAAEDFAGAFEALAALPRPEAQGLSLAQQAYLDLDDGPQPAQPSRSPADIETMDSFMSAAKQLTAMAESANSRIDRRDSASALAGEAYGTASEVIEMMGRVKSASAPRSFYW</sequence>
<proteinExistence type="predicted"/>
<evidence type="ECO:0000313" key="2">
    <source>
        <dbReference type="EMBL" id="MCO6407277.1"/>
    </source>
</evidence>
<comment type="caution">
    <text evidence="2">The sequence shown here is derived from an EMBL/GenBank/DDBJ whole genome shotgun (WGS) entry which is preliminary data.</text>
</comment>
<dbReference type="Proteomes" id="UP001320715">
    <property type="component" value="Unassembled WGS sequence"/>
</dbReference>
<protein>
    <submittedName>
        <fullName evidence="2">Uncharacterized protein</fullName>
    </submittedName>
</protein>
<reference evidence="2 3" key="1">
    <citation type="submission" date="2020-01" db="EMBL/GenBank/DDBJ databases">
        <title>Genomes of bacteria type strains.</title>
        <authorList>
            <person name="Chen J."/>
            <person name="Zhu S."/>
            <person name="Yang J."/>
        </authorList>
    </citation>
    <scope>NUCLEOTIDE SEQUENCE [LARGE SCALE GENOMIC DNA]</scope>
    <source>
        <strain evidence="2 3">DSM 16655</strain>
    </source>
</reference>
<keyword evidence="1" id="KW-0175">Coiled coil</keyword>
<gene>
    <name evidence="2" type="ORF">GTW23_03745</name>
</gene>